<proteinExistence type="predicted"/>
<sequence>MIKNNQVFNQRSVHGKNHQPESLPLKAARVNQSLGKLCIRLLIDEFSSLVNIQHSPIADNFREAIQQLQKASAVCTPQLKQQQSQNLN</sequence>
<keyword evidence="3" id="KW-1185">Reference proteome</keyword>
<accession>A0A7D7QJ53</accession>
<evidence type="ECO:0000313" key="2">
    <source>
        <dbReference type="EMBL" id="QMS88441.1"/>
    </source>
</evidence>
<name>A0A7D7QJ53_9NOSO</name>
<feature type="region of interest" description="Disordered" evidence="1">
    <location>
        <begin position="1"/>
        <end position="21"/>
    </location>
</feature>
<evidence type="ECO:0000313" key="3">
    <source>
        <dbReference type="Proteomes" id="UP000514713"/>
    </source>
</evidence>
<dbReference type="AlphaFoldDB" id="A0A7D7QJ53"/>
<evidence type="ECO:0000256" key="1">
    <source>
        <dbReference type="SAM" id="MobiDB-lite"/>
    </source>
</evidence>
<protein>
    <submittedName>
        <fullName evidence="2">Uncharacterized protein</fullName>
    </submittedName>
</protein>
<dbReference type="KEGG" id="ned:HUN01_12860"/>
<dbReference type="EMBL" id="CP054698">
    <property type="protein sequence ID" value="QMS88441.1"/>
    <property type="molecule type" value="Genomic_DNA"/>
</dbReference>
<feature type="compositionally biased region" description="Polar residues" evidence="1">
    <location>
        <begin position="1"/>
        <end position="12"/>
    </location>
</feature>
<organism evidence="2 3">
    <name type="scientific">Nostoc edaphicum CCNP1411</name>
    <dbReference type="NCBI Taxonomy" id="1472755"/>
    <lineage>
        <taxon>Bacteria</taxon>
        <taxon>Bacillati</taxon>
        <taxon>Cyanobacteriota</taxon>
        <taxon>Cyanophyceae</taxon>
        <taxon>Nostocales</taxon>
        <taxon>Nostocaceae</taxon>
        <taxon>Nostoc</taxon>
    </lineage>
</organism>
<dbReference type="RefSeq" id="WP_181931600.1">
    <property type="nucleotide sequence ID" value="NZ_CP054698.1"/>
</dbReference>
<dbReference type="Proteomes" id="UP000514713">
    <property type="component" value="Chromosome"/>
</dbReference>
<reference evidence="3" key="1">
    <citation type="submission" date="2020-06" db="EMBL/GenBank/DDBJ databases">
        <title>Nostoc edaphicum CCNP1411 genome.</title>
        <authorList>
            <person name="Fidor A."/>
            <person name="Grabski M."/>
            <person name="Gawor J."/>
            <person name="Gromadka R."/>
            <person name="Wegrzyn G."/>
            <person name="Mazur-Marzec H."/>
        </authorList>
    </citation>
    <scope>NUCLEOTIDE SEQUENCE [LARGE SCALE GENOMIC DNA]</scope>
    <source>
        <strain evidence="3">CCNP1411</strain>
    </source>
</reference>
<gene>
    <name evidence="2" type="ORF">HUN01_12860</name>
</gene>